<proteinExistence type="predicted"/>
<name>A0A6J6FIH3_9ZZZZ</name>
<evidence type="ECO:0000256" key="1">
    <source>
        <dbReference type="SAM" id="MobiDB-lite"/>
    </source>
</evidence>
<accession>A0A6J6FIH3</accession>
<organism evidence="2">
    <name type="scientific">freshwater metagenome</name>
    <dbReference type="NCBI Taxonomy" id="449393"/>
    <lineage>
        <taxon>unclassified sequences</taxon>
        <taxon>metagenomes</taxon>
        <taxon>ecological metagenomes</taxon>
    </lineage>
</organism>
<sequence length="300" mass="31671">MSGFPGPGPWPAIRKDLVKAGRKPVVAAVGYIGVNAPTVMPLRRGDILVCDASDPAIRGRLTSAAALATFHRKGVAVFSVDGLHAKVIASTAFAWIGSANASKNSEDGLIEASARLTGPQARQLHAWANGLATEDAALGSSDIRRLKEIKLEPARGGPRTRRPPAVLPPGLGRVRFFETEAISSKADQRATDSDRRKARSAARASGLPSTLQPIIWAGGTAAKPGDWVIDIRNGHVSSPAYVVRVAHHPRGDIIWLSPVKTSTRPKVAALRALAPALAPGFGTRLIRDQRTVDAVLSLFA</sequence>
<feature type="compositionally biased region" description="Basic and acidic residues" evidence="1">
    <location>
        <begin position="186"/>
        <end position="195"/>
    </location>
</feature>
<protein>
    <submittedName>
        <fullName evidence="2">Unannotated protein</fullName>
    </submittedName>
</protein>
<dbReference type="EMBL" id="CAEZSR010000209">
    <property type="protein sequence ID" value="CAB4588207.1"/>
    <property type="molecule type" value="Genomic_DNA"/>
</dbReference>
<evidence type="ECO:0000313" key="2">
    <source>
        <dbReference type="EMBL" id="CAB4588207.1"/>
    </source>
</evidence>
<dbReference type="AlphaFoldDB" id="A0A6J6FIH3"/>
<feature type="region of interest" description="Disordered" evidence="1">
    <location>
        <begin position="182"/>
        <end position="205"/>
    </location>
</feature>
<gene>
    <name evidence="2" type="ORF">UFOPK1493_03584</name>
</gene>
<reference evidence="2" key="1">
    <citation type="submission" date="2020-05" db="EMBL/GenBank/DDBJ databases">
        <authorList>
            <person name="Chiriac C."/>
            <person name="Salcher M."/>
            <person name="Ghai R."/>
            <person name="Kavagutti S V."/>
        </authorList>
    </citation>
    <scope>NUCLEOTIDE SEQUENCE</scope>
</reference>